<sequence length="149" mass="16313">MGSHVMLNVRNQHAVEREKILAAGIKEVVAELRLVEVVDYVAFLRLDLLGNIADIVDSSAQLFLRPGTLRFADGGDVQLGWGSVPRIDLDMEFRSEGVTVHFRLELSATMAAVQINYIAFAEPDADPAINTERLASAVEAARIPRSLKA</sequence>
<dbReference type="RefSeq" id="WP_090674456.1">
    <property type="nucleotide sequence ID" value="NZ_FNIT01000006.1"/>
</dbReference>
<keyword evidence="2" id="KW-1185">Reference proteome</keyword>
<dbReference type="OrthoDB" id="7862614at2"/>
<reference evidence="1 2" key="1">
    <citation type="submission" date="2016-10" db="EMBL/GenBank/DDBJ databases">
        <authorList>
            <person name="de Groot N.N."/>
        </authorList>
    </citation>
    <scope>NUCLEOTIDE SEQUENCE [LARGE SCALE GENOMIC DNA]</scope>
    <source>
        <strain evidence="2">L7-484,KACC 16230,DSM 25025</strain>
    </source>
</reference>
<accession>A0A1H0JEF1</accession>
<evidence type="ECO:0000313" key="2">
    <source>
        <dbReference type="Proteomes" id="UP000198793"/>
    </source>
</evidence>
<name>A0A1H0JEF1_9HYPH</name>
<gene>
    <name evidence="1" type="ORF">SAMN05192530_106147</name>
</gene>
<protein>
    <submittedName>
        <fullName evidence="1">Uncharacterized protein</fullName>
    </submittedName>
</protein>
<organism evidence="1 2">
    <name type="scientific">Aureimonas jatrophae</name>
    <dbReference type="NCBI Taxonomy" id="1166073"/>
    <lineage>
        <taxon>Bacteria</taxon>
        <taxon>Pseudomonadati</taxon>
        <taxon>Pseudomonadota</taxon>
        <taxon>Alphaproteobacteria</taxon>
        <taxon>Hyphomicrobiales</taxon>
        <taxon>Aurantimonadaceae</taxon>
        <taxon>Aureimonas</taxon>
    </lineage>
</organism>
<dbReference type="AlphaFoldDB" id="A0A1H0JEF1"/>
<dbReference type="STRING" id="1166073.SAMN05192530_106147"/>
<dbReference type="EMBL" id="FNIT01000006">
    <property type="protein sequence ID" value="SDO42128.1"/>
    <property type="molecule type" value="Genomic_DNA"/>
</dbReference>
<dbReference type="Proteomes" id="UP000198793">
    <property type="component" value="Unassembled WGS sequence"/>
</dbReference>
<evidence type="ECO:0000313" key="1">
    <source>
        <dbReference type="EMBL" id="SDO42128.1"/>
    </source>
</evidence>
<proteinExistence type="predicted"/>